<name>A0ABD0JI36_9CAEN</name>
<dbReference type="EMBL" id="JACVVK020000429">
    <property type="protein sequence ID" value="KAK7474667.1"/>
    <property type="molecule type" value="Genomic_DNA"/>
</dbReference>
<keyword evidence="2" id="KW-1185">Reference proteome</keyword>
<accession>A0ABD0JI36</accession>
<dbReference type="AlphaFoldDB" id="A0ABD0JI36"/>
<evidence type="ECO:0000313" key="1">
    <source>
        <dbReference type="EMBL" id="KAK7474667.1"/>
    </source>
</evidence>
<dbReference type="Proteomes" id="UP001519460">
    <property type="component" value="Unassembled WGS sequence"/>
</dbReference>
<protein>
    <submittedName>
        <fullName evidence="1">Uncharacterized protein</fullName>
    </submittedName>
</protein>
<reference evidence="1 2" key="1">
    <citation type="journal article" date="2023" name="Sci. Data">
        <title>Genome assembly of the Korean intertidal mud-creeper Batillaria attramentaria.</title>
        <authorList>
            <person name="Patra A.K."/>
            <person name="Ho P.T."/>
            <person name="Jun S."/>
            <person name="Lee S.J."/>
            <person name="Kim Y."/>
            <person name="Won Y.J."/>
        </authorList>
    </citation>
    <scope>NUCLEOTIDE SEQUENCE [LARGE SCALE GENOMIC DNA]</scope>
    <source>
        <strain evidence="1">Wonlab-2016</strain>
    </source>
</reference>
<sequence length="112" mass="12661">MRPVQPFILHGLHDRRISTSTLELRHLAYPGPSVRKYTYIPYAKKFGIRQTLAISSSVSTSRVRPVQPLNLAGSRDRISTSTLELSHLTYLKSIGRTYKMLSSLTVQKEDSS</sequence>
<proteinExistence type="predicted"/>
<gene>
    <name evidence="1" type="ORF">BaRGS_00034091</name>
</gene>
<comment type="caution">
    <text evidence="1">The sequence shown here is derived from an EMBL/GenBank/DDBJ whole genome shotgun (WGS) entry which is preliminary data.</text>
</comment>
<organism evidence="1 2">
    <name type="scientific">Batillaria attramentaria</name>
    <dbReference type="NCBI Taxonomy" id="370345"/>
    <lineage>
        <taxon>Eukaryota</taxon>
        <taxon>Metazoa</taxon>
        <taxon>Spiralia</taxon>
        <taxon>Lophotrochozoa</taxon>
        <taxon>Mollusca</taxon>
        <taxon>Gastropoda</taxon>
        <taxon>Caenogastropoda</taxon>
        <taxon>Sorbeoconcha</taxon>
        <taxon>Cerithioidea</taxon>
        <taxon>Batillariidae</taxon>
        <taxon>Batillaria</taxon>
    </lineage>
</organism>
<evidence type="ECO:0000313" key="2">
    <source>
        <dbReference type="Proteomes" id="UP001519460"/>
    </source>
</evidence>